<protein>
    <submittedName>
        <fullName evidence="1">Uncharacterized protein</fullName>
    </submittedName>
</protein>
<reference evidence="1" key="2">
    <citation type="submission" date="2021-04" db="EMBL/GenBank/DDBJ databases">
        <authorList>
            <person name="Gilroy R."/>
        </authorList>
    </citation>
    <scope>NUCLEOTIDE SEQUENCE</scope>
    <source>
        <strain evidence="1">14975</strain>
    </source>
</reference>
<name>A0A9D1VB48_9BACT</name>
<sequence length="89" mass="10269">MSNPDMKNLTRYTREKTSFQGWRVCISRQGLMFTKYFADHAFGGEEGSLAAARQLRDEIINKLKEAPAREVLPIYQERYAKPRKSAGNK</sequence>
<dbReference type="EMBL" id="DXFQ01000086">
    <property type="protein sequence ID" value="HIX19938.1"/>
    <property type="molecule type" value="Genomic_DNA"/>
</dbReference>
<dbReference type="Proteomes" id="UP000823964">
    <property type="component" value="Unassembled WGS sequence"/>
</dbReference>
<reference evidence="1" key="1">
    <citation type="journal article" date="2021" name="PeerJ">
        <title>Extensive microbial diversity within the chicken gut microbiome revealed by metagenomics and culture.</title>
        <authorList>
            <person name="Gilroy R."/>
            <person name="Ravi A."/>
            <person name="Getino M."/>
            <person name="Pursley I."/>
            <person name="Horton D.L."/>
            <person name="Alikhan N.F."/>
            <person name="Baker D."/>
            <person name="Gharbi K."/>
            <person name="Hall N."/>
            <person name="Watson M."/>
            <person name="Adriaenssens E.M."/>
            <person name="Foster-Nyarko E."/>
            <person name="Jarju S."/>
            <person name="Secka A."/>
            <person name="Antonio M."/>
            <person name="Oren A."/>
            <person name="Chaudhuri R.R."/>
            <person name="La Ragione R."/>
            <person name="Hildebrand F."/>
            <person name="Pallen M.J."/>
        </authorList>
    </citation>
    <scope>NUCLEOTIDE SEQUENCE</scope>
    <source>
        <strain evidence="1">14975</strain>
    </source>
</reference>
<comment type="caution">
    <text evidence="1">The sequence shown here is derived from an EMBL/GenBank/DDBJ whole genome shotgun (WGS) entry which is preliminary data.</text>
</comment>
<dbReference type="AlphaFoldDB" id="A0A9D1VB48"/>
<gene>
    <name evidence="1" type="ORF">H9862_04955</name>
</gene>
<accession>A0A9D1VB48</accession>
<organism evidence="1 2">
    <name type="scientific">Candidatus Akkermansia intestinigallinarum</name>
    <dbReference type="NCBI Taxonomy" id="2838431"/>
    <lineage>
        <taxon>Bacteria</taxon>
        <taxon>Pseudomonadati</taxon>
        <taxon>Verrucomicrobiota</taxon>
        <taxon>Verrucomicrobiia</taxon>
        <taxon>Verrucomicrobiales</taxon>
        <taxon>Akkermansiaceae</taxon>
        <taxon>Akkermansia</taxon>
    </lineage>
</organism>
<proteinExistence type="predicted"/>
<evidence type="ECO:0000313" key="1">
    <source>
        <dbReference type="EMBL" id="HIX19938.1"/>
    </source>
</evidence>
<evidence type="ECO:0000313" key="2">
    <source>
        <dbReference type="Proteomes" id="UP000823964"/>
    </source>
</evidence>